<dbReference type="AlphaFoldDB" id="A0A9J6AS85"/>
<comment type="caution">
    <text evidence="1">The sequence shown here is derived from an EMBL/GenBank/DDBJ whole genome shotgun (WGS) entry which is preliminary data.</text>
</comment>
<dbReference type="Proteomes" id="UP000824120">
    <property type="component" value="Chromosome 2"/>
</dbReference>
<keyword evidence="2" id="KW-1185">Reference proteome</keyword>
<name>A0A9J6AS85_SOLCO</name>
<dbReference type="EMBL" id="JACXVP010000002">
    <property type="protein sequence ID" value="KAG5627244.1"/>
    <property type="molecule type" value="Genomic_DNA"/>
</dbReference>
<gene>
    <name evidence="1" type="ORF">H5410_012462</name>
</gene>
<reference evidence="1 2" key="1">
    <citation type="submission" date="2020-09" db="EMBL/GenBank/DDBJ databases">
        <title>De no assembly of potato wild relative species, Solanum commersonii.</title>
        <authorList>
            <person name="Cho K."/>
        </authorList>
    </citation>
    <scope>NUCLEOTIDE SEQUENCE [LARGE SCALE GENOMIC DNA]</scope>
    <source>
        <strain evidence="1">LZ3.2</strain>
        <tissue evidence="1">Leaf</tissue>
    </source>
</reference>
<organism evidence="1 2">
    <name type="scientific">Solanum commersonii</name>
    <name type="common">Commerson's wild potato</name>
    <name type="synonym">Commerson's nightshade</name>
    <dbReference type="NCBI Taxonomy" id="4109"/>
    <lineage>
        <taxon>Eukaryota</taxon>
        <taxon>Viridiplantae</taxon>
        <taxon>Streptophyta</taxon>
        <taxon>Embryophyta</taxon>
        <taxon>Tracheophyta</taxon>
        <taxon>Spermatophyta</taxon>
        <taxon>Magnoliopsida</taxon>
        <taxon>eudicotyledons</taxon>
        <taxon>Gunneridae</taxon>
        <taxon>Pentapetalae</taxon>
        <taxon>asterids</taxon>
        <taxon>lamiids</taxon>
        <taxon>Solanales</taxon>
        <taxon>Solanaceae</taxon>
        <taxon>Solanoideae</taxon>
        <taxon>Solaneae</taxon>
        <taxon>Solanum</taxon>
    </lineage>
</organism>
<evidence type="ECO:0000313" key="1">
    <source>
        <dbReference type="EMBL" id="KAG5627244.1"/>
    </source>
</evidence>
<evidence type="ECO:0000313" key="2">
    <source>
        <dbReference type="Proteomes" id="UP000824120"/>
    </source>
</evidence>
<accession>A0A9J6AS85</accession>
<proteinExistence type="predicted"/>
<sequence length="95" mass="11410">MEFGKASEFTETHFTPTLHLKWIMAGVKFGWMSGMHRIRMLQFQSIGHTRQEFNIRRSINDCRCRQYFFNASDAEKCIPFNLLKRLLRNSYFILN</sequence>
<protein>
    <submittedName>
        <fullName evidence="1">Uncharacterized protein</fullName>
    </submittedName>
</protein>